<evidence type="ECO:0000313" key="5">
    <source>
        <dbReference type="Proteomes" id="UP001359559"/>
    </source>
</evidence>
<dbReference type="InterPro" id="IPR051058">
    <property type="entry name" value="GDSL_Est/Lipase"/>
</dbReference>
<keyword evidence="5" id="KW-1185">Reference proteome</keyword>
<dbReference type="Gene3D" id="3.40.50.1110">
    <property type="entry name" value="SGNH hydrolase"/>
    <property type="match status" value="1"/>
</dbReference>
<keyword evidence="2" id="KW-0378">Hydrolase</keyword>
<dbReference type="FunFam" id="3.40.50.1110:FF:000003">
    <property type="entry name" value="GDSL esterase/lipase APG"/>
    <property type="match status" value="1"/>
</dbReference>
<dbReference type="InterPro" id="IPR035669">
    <property type="entry name" value="SGNH_plant_lipase-like"/>
</dbReference>
<dbReference type="Proteomes" id="UP001359559">
    <property type="component" value="Unassembled WGS sequence"/>
</dbReference>
<name>A0AAN9JCM0_CLITE</name>
<dbReference type="PANTHER" id="PTHR45648">
    <property type="entry name" value="GDSL LIPASE/ACYLHYDROLASE FAMILY PROTEIN (AFU_ORTHOLOGUE AFUA_4G14700)"/>
    <property type="match status" value="1"/>
</dbReference>
<dbReference type="GO" id="GO:0016788">
    <property type="term" value="F:hydrolase activity, acting on ester bonds"/>
    <property type="evidence" value="ECO:0007669"/>
    <property type="project" value="InterPro"/>
</dbReference>
<evidence type="ECO:0000313" key="4">
    <source>
        <dbReference type="EMBL" id="KAK7295318.1"/>
    </source>
</evidence>
<dbReference type="InterPro" id="IPR036514">
    <property type="entry name" value="SGNH_hydro_sf"/>
</dbReference>
<dbReference type="GO" id="GO:0016042">
    <property type="term" value="P:lipid catabolic process"/>
    <property type="evidence" value="ECO:0007669"/>
    <property type="project" value="UniProtKB-KW"/>
</dbReference>
<dbReference type="SUPFAM" id="SSF52266">
    <property type="entry name" value="SGNH hydrolase"/>
    <property type="match status" value="1"/>
</dbReference>
<dbReference type="PANTHER" id="PTHR45648:SF181">
    <property type="entry name" value="GDSL-LIKE LIPASE_ACYLHYDROLASE"/>
    <property type="match status" value="1"/>
</dbReference>
<reference evidence="4 5" key="1">
    <citation type="submission" date="2024-01" db="EMBL/GenBank/DDBJ databases">
        <title>The genomes of 5 underutilized Papilionoideae crops provide insights into root nodulation and disease resistance.</title>
        <authorList>
            <person name="Yuan L."/>
        </authorList>
    </citation>
    <scope>NUCLEOTIDE SEQUENCE [LARGE SCALE GENOMIC DNA]</scope>
    <source>
        <strain evidence="4">LY-2023</strain>
        <tissue evidence="4">Leaf</tissue>
    </source>
</reference>
<dbReference type="InterPro" id="IPR001087">
    <property type="entry name" value="GDSL"/>
</dbReference>
<keyword evidence="3" id="KW-0442">Lipid degradation</keyword>
<keyword evidence="3" id="KW-0443">Lipid metabolism</keyword>
<dbReference type="AlphaFoldDB" id="A0AAN9JCM0"/>
<evidence type="ECO:0000256" key="3">
    <source>
        <dbReference type="ARBA" id="ARBA00022963"/>
    </source>
</evidence>
<evidence type="ECO:0000256" key="1">
    <source>
        <dbReference type="ARBA" id="ARBA00008668"/>
    </source>
</evidence>
<accession>A0AAN9JCM0</accession>
<organism evidence="4 5">
    <name type="scientific">Clitoria ternatea</name>
    <name type="common">Butterfly pea</name>
    <dbReference type="NCBI Taxonomy" id="43366"/>
    <lineage>
        <taxon>Eukaryota</taxon>
        <taxon>Viridiplantae</taxon>
        <taxon>Streptophyta</taxon>
        <taxon>Embryophyta</taxon>
        <taxon>Tracheophyta</taxon>
        <taxon>Spermatophyta</taxon>
        <taxon>Magnoliopsida</taxon>
        <taxon>eudicotyledons</taxon>
        <taxon>Gunneridae</taxon>
        <taxon>Pentapetalae</taxon>
        <taxon>rosids</taxon>
        <taxon>fabids</taxon>
        <taxon>Fabales</taxon>
        <taxon>Fabaceae</taxon>
        <taxon>Papilionoideae</taxon>
        <taxon>50 kb inversion clade</taxon>
        <taxon>NPAAA clade</taxon>
        <taxon>indigoferoid/millettioid clade</taxon>
        <taxon>Phaseoleae</taxon>
        <taxon>Clitoria</taxon>
    </lineage>
</organism>
<dbReference type="EMBL" id="JAYKXN010000004">
    <property type="protein sequence ID" value="KAK7295318.1"/>
    <property type="molecule type" value="Genomic_DNA"/>
</dbReference>
<evidence type="ECO:0000256" key="2">
    <source>
        <dbReference type="ARBA" id="ARBA00022801"/>
    </source>
</evidence>
<sequence>MVPYSRFVSLMGLGLLLVLGVIIVAPRAEARARAFFVFGDSLVDNGNNNYLQTVARANAPPYGIDYPTHRPTGRFSNGFNIPDFISQELGAESTVPYLSPELKGEKLLVGANFASAGVGILNDTGDHFMNIIKMHKQLENFKEYQRRVSALIGGSRTKRLVNQALVLITVGGNDFVNNYYLVESTARSRQYQLPDYVNFLISSYQKHLKRLYSMGARRVLVTGTGPLGCAPAELAMRSKNGECSPELQRAASLYNPLLEQMILQLNTKIGTDVFIAANTAQMHKDFITNPKAYGFTTSKVACCGQGPYNGMGFCTIVSNLCPNRDLHAYWDPYHPSEKANKLVVEQIMLGSTRYMKPMNLSTILALDATPHT</sequence>
<comment type="similarity">
    <text evidence="1">Belongs to the 'GDSL' lipolytic enzyme family.</text>
</comment>
<proteinExistence type="inferred from homology"/>
<dbReference type="CDD" id="cd01837">
    <property type="entry name" value="SGNH_plant_lipase_like"/>
    <property type="match status" value="1"/>
</dbReference>
<protein>
    <submittedName>
        <fullName evidence="4">Uncharacterized protein</fullName>
    </submittedName>
</protein>
<comment type="caution">
    <text evidence="4">The sequence shown here is derived from an EMBL/GenBank/DDBJ whole genome shotgun (WGS) entry which is preliminary data.</text>
</comment>
<gene>
    <name evidence="4" type="ORF">RJT34_18224</name>
</gene>
<dbReference type="Pfam" id="PF00657">
    <property type="entry name" value="Lipase_GDSL"/>
    <property type="match status" value="1"/>
</dbReference>